<sequence length="400" mass="44571">MFRHPTDVPVYRPDIYTTSAILDPYRHYCAMRELGPVVWLPRHRLYGLPRYAECKATLRDDGVYLSGHGVAANAIANRLSRGTTLNSDGADHDRRRKLVAHRLMPRALRALGDDVDVQARSLVQRAVHRGSVDAVTDLATALPLAVVPDMVGWPRDGRAHLLDWAAATFDILGPLNRQAVRAVPRSLQMLRFARRVVRERDVLPGSMAHELLSAVDEGTLTVEEVPPLLIDYLGPSLDTTISAISSAIYLFATHPDQWQLLKEEPSLLPNAVNEVVRFESPLRAFTRKALRDNEINGTQIPAGARVLVLYASANRDEREWKHPHLFDIRNDAGRHVGFGNGAHACAGQGLARLETTAMLKALIDLVDRIEITAEPTWVINNVIHRHKQLPVRLVANSAQR</sequence>
<evidence type="ECO:0000256" key="5">
    <source>
        <dbReference type="ARBA" id="ARBA00023004"/>
    </source>
</evidence>
<evidence type="ECO:0000256" key="4">
    <source>
        <dbReference type="ARBA" id="ARBA00023002"/>
    </source>
</evidence>
<dbReference type="InterPro" id="IPR001128">
    <property type="entry name" value="Cyt_P450"/>
</dbReference>
<reference evidence="8 10" key="1">
    <citation type="journal article" date="2019" name="Emerg. Microbes Infect.">
        <title>Comprehensive subspecies identification of 175 nontuberculous mycobacteria species based on 7547 genomic profiles.</title>
        <authorList>
            <person name="Matsumoto Y."/>
            <person name="Kinjo T."/>
            <person name="Motooka D."/>
            <person name="Nabeya D."/>
            <person name="Jung N."/>
            <person name="Uechi K."/>
            <person name="Horii T."/>
            <person name="Iida T."/>
            <person name="Fujita J."/>
            <person name="Nakamura S."/>
        </authorList>
    </citation>
    <scope>NUCLEOTIDE SEQUENCE [LARGE SCALE GENOMIC DNA]</scope>
    <source>
        <strain evidence="8 10">JCM 13573</strain>
    </source>
</reference>
<dbReference type="GO" id="GO:0005506">
    <property type="term" value="F:iron ion binding"/>
    <property type="evidence" value="ECO:0007669"/>
    <property type="project" value="InterPro"/>
</dbReference>
<reference evidence="8" key="2">
    <citation type="submission" date="2020-02" db="EMBL/GenBank/DDBJ databases">
        <authorList>
            <person name="Matsumoto Y."/>
            <person name="Kinjo T."/>
            <person name="Motooka D."/>
            <person name="Nabeya D."/>
            <person name="Jung N."/>
            <person name="Uechi K."/>
            <person name="Horii T."/>
            <person name="Iida T."/>
            <person name="Fujita J."/>
            <person name="Nakamura S."/>
        </authorList>
    </citation>
    <scope>NUCLEOTIDE SEQUENCE</scope>
    <source>
        <strain evidence="8">JCM 13573</strain>
    </source>
</reference>
<evidence type="ECO:0000256" key="6">
    <source>
        <dbReference type="ARBA" id="ARBA00023033"/>
    </source>
</evidence>
<organism evidence="9 11">
    <name type="scientific">Mycobacterium kubicae</name>
    <dbReference type="NCBI Taxonomy" id="120959"/>
    <lineage>
        <taxon>Bacteria</taxon>
        <taxon>Bacillati</taxon>
        <taxon>Actinomycetota</taxon>
        <taxon>Actinomycetes</taxon>
        <taxon>Mycobacteriales</taxon>
        <taxon>Mycobacteriaceae</taxon>
        <taxon>Mycobacterium</taxon>
        <taxon>Mycobacterium simiae complex</taxon>
    </lineage>
</organism>
<keyword evidence="3 7" id="KW-0479">Metal-binding</keyword>
<keyword evidence="5 7" id="KW-0408">Iron</keyword>
<dbReference type="PROSITE" id="PS00086">
    <property type="entry name" value="CYTOCHROME_P450"/>
    <property type="match status" value="1"/>
</dbReference>
<dbReference type="Proteomes" id="UP000663583">
    <property type="component" value="Chromosome"/>
</dbReference>
<dbReference type="InterPro" id="IPR017972">
    <property type="entry name" value="Cyt_P450_CS"/>
</dbReference>
<keyword evidence="6 7" id="KW-0503">Monooxygenase</keyword>
<dbReference type="GO" id="GO:0020037">
    <property type="term" value="F:heme binding"/>
    <property type="evidence" value="ECO:0007669"/>
    <property type="project" value="InterPro"/>
</dbReference>
<proteinExistence type="inferred from homology"/>
<evidence type="ECO:0000256" key="7">
    <source>
        <dbReference type="RuleBase" id="RU000461"/>
    </source>
</evidence>
<reference evidence="9" key="3">
    <citation type="submission" date="2020-11" db="EMBL/GenBank/DDBJ databases">
        <title>Intraspecies plasmid and genomic variation of Mycobacterium kubicae revealed by the complete genome sequences of two clinical isolates.</title>
        <authorList>
            <person name="Hendrix J.R."/>
            <person name="Epperson L.E."/>
            <person name="Honda J.R."/>
            <person name="Strong M."/>
        </authorList>
    </citation>
    <scope>NUCLEOTIDE SEQUENCE</scope>
    <source>
        <strain evidence="9">JCM 13573</strain>
    </source>
</reference>
<evidence type="ECO:0000313" key="8">
    <source>
        <dbReference type="EMBL" id="GFG65501.1"/>
    </source>
</evidence>
<evidence type="ECO:0000313" key="11">
    <source>
        <dbReference type="Proteomes" id="UP000663583"/>
    </source>
</evidence>
<dbReference type="PANTHER" id="PTHR46696">
    <property type="entry name" value="P450, PUTATIVE (EUROFUNG)-RELATED"/>
    <property type="match status" value="1"/>
</dbReference>
<keyword evidence="4 7" id="KW-0560">Oxidoreductase</keyword>
<dbReference type="AlphaFoldDB" id="A0AAX1JAA0"/>
<dbReference type="EMBL" id="BLKU01000005">
    <property type="protein sequence ID" value="GFG65501.1"/>
    <property type="molecule type" value="Genomic_DNA"/>
</dbReference>
<dbReference type="GO" id="GO:0004497">
    <property type="term" value="F:monooxygenase activity"/>
    <property type="evidence" value="ECO:0007669"/>
    <property type="project" value="UniProtKB-KW"/>
</dbReference>
<evidence type="ECO:0000256" key="1">
    <source>
        <dbReference type="ARBA" id="ARBA00010617"/>
    </source>
</evidence>
<comment type="similarity">
    <text evidence="1 7">Belongs to the cytochrome P450 family.</text>
</comment>
<evidence type="ECO:0000256" key="3">
    <source>
        <dbReference type="ARBA" id="ARBA00022723"/>
    </source>
</evidence>
<dbReference type="RefSeq" id="WP_085074358.1">
    <property type="nucleotide sequence ID" value="NZ_BLKU01000005.1"/>
</dbReference>
<evidence type="ECO:0000313" key="10">
    <source>
        <dbReference type="Proteomes" id="UP000465306"/>
    </source>
</evidence>
<dbReference type="Proteomes" id="UP000465306">
    <property type="component" value="Unassembled WGS sequence"/>
</dbReference>
<gene>
    <name evidence="9" type="ORF">I2456_00705</name>
    <name evidence="8" type="ORF">MKUB_29910</name>
</gene>
<protein>
    <submittedName>
        <fullName evidence="9">Cytochrome P450</fullName>
    </submittedName>
</protein>
<dbReference type="PRINTS" id="PR00359">
    <property type="entry name" value="BP450"/>
</dbReference>
<dbReference type="EMBL" id="CP065047">
    <property type="protein sequence ID" value="QPI38146.1"/>
    <property type="molecule type" value="Genomic_DNA"/>
</dbReference>
<dbReference type="PANTHER" id="PTHR46696:SF1">
    <property type="entry name" value="CYTOCHROME P450 YJIB-RELATED"/>
    <property type="match status" value="1"/>
</dbReference>
<evidence type="ECO:0000256" key="2">
    <source>
        <dbReference type="ARBA" id="ARBA00022617"/>
    </source>
</evidence>
<keyword evidence="2 7" id="KW-0349">Heme</keyword>
<dbReference type="KEGG" id="mku:I2456_00705"/>
<dbReference type="SUPFAM" id="SSF48264">
    <property type="entry name" value="Cytochrome P450"/>
    <property type="match status" value="1"/>
</dbReference>
<dbReference type="InterPro" id="IPR002397">
    <property type="entry name" value="Cyt_P450_B"/>
</dbReference>
<accession>A0AAX1JAA0</accession>
<dbReference type="InterPro" id="IPR036396">
    <property type="entry name" value="Cyt_P450_sf"/>
</dbReference>
<name>A0AAX1JAA0_9MYCO</name>
<dbReference type="Pfam" id="PF00067">
    <property type="entry name" value="p450"/>
    <property type="match status" value="1"/>
</dbReference>
<keyword evidence="10" id="KW-1185">Reference proteome</keyword>
<dbReference type="GO" id="GO:0016705">
    <property type="term" value="F:oxidoreductase activity, acting on paired donors, with incorporation or reduction of molecular oxygen"/>
    <property type="evidence" value="ECO:0007669"/>
    <property type="project" value="InterPro"/>
</dbReference>
<dbReference type="Gene3D" id="1.10.630.10">
    <property type="entry name" value="Cytochrome P450"/>
    <property type="match status" value="1"/>
</dbReference>
<evidence type="ECO:0000313" key="9">
    <source>
        <dbReference type="EMBL" id="QPI38146.1"/>
    </source>
</evidence>